<dbReference type="EMBL" id="MSIF01000007">
    <property type="protein sequence ID" value="OLF10122.1"/>
    <property type="molecule type" value="Genomic_DNA"/>
</dbReference>
<accession>A0A7Z0WLC8</accession>
<evidence type="ECO:0000313" key="1">
    <source>
        <dbReference type="EMBL" id="OLF10122.1"/>
    </source>
</evidence>
<keyword evidence="2" id="KW-1185">Reference proteome</keyword>
<protein>
    <submittedName>
        <fullName evidence="1">Uncharacterized protein</fullName>
    </submittedName>
</protein>
<organism evidence="1 2">
    <name type="scientific">Actinophytocola xinjiangensis</name>
    <dbReference type="NCBI Taxonomy" id="485602"/>
    <lineage>
        <taxon>Bacteria</taxon>
        <taxon>Bacillati</taxon>
        <taxon>Actinomycetota</taxon>
        <taxon>Actinomycetes</taxon>
        <taxon>Pseudonocardiales</taxon>
        <taxon>Pseudonocardiaceae</taxon>
    </lineage>
</organism>
<reference evidence="1 2" key="1">
    <citation type="submission" date="2016-12" db="EMBL/GenBank/DDBJ databases">
        <title>The draft genome sequence of Actinophytocola xinjiangensis.</title>
        <authorList>
            <person name="Wang W."/>
            <person name="Yuan L."/>
        </authorList>
    </citation>
    <scope>NUCLEOTIDE SEQUENCE [LARGE SCALE GENOMIC DNA]</scope>
    <source>
        <strain evidence="1 2">CGMCC 4.4663</strain>
    </source>
</reference>
<dbReference type="OrthoDB" id="3698318at2"/>
<dbReference type="RefSeq" id="WP_075133843.1">
    <property type="nucleotide sequence ID" value="NZ_MSIF01000007.1"/>
</dbReference>
<dbReference type="Proteomes" id="UP000185696">
    <property type="component" value="Unassembled WGS sequence"/>
</dbReference>
<sequence>MSVPVEPQWYVVIEENAGSGQGLRWNLMRNIPAASAEQADQLSREWARNYRPRHPASPKRRTIYRIGDTSWLVLLTGISGQTFPFRVSVAQWYGTYPD</sequence>
<proteinExistence type="predicted"/>
<comment type="caution">
    <text evidence="1">The sequence shown here is derived from an EMBL/GenBank/DDBJ whole genome shotgun (WGS) entry which is preliminary data.</text>
</comment>
<name>A0A7Z0WLC8_9PSEU</name>
<dbReference type="AlphaFoldDB" id="A0A7Z0WLC8"/>
<gene>
    <name evidence="1" type="ORF">BLA60_16850</name>
</gene>
<evidence type="ECO:0000313" key="2">
    <source>
        <dbReference type="Proteomes" id="UP000185696"/>
    </source>
</evidence>